<dbReference type="EMBL" id="GEBQ01007928">
    <property type="protein sequence ID" value="JAT32049.1"/>
    <property type="molecule type" value="Transcribed_RNA"/>
</dbReference>
<accession>A0A1B6M7Z6</accession>
<sequence>MKKIIPLVSQIFHMDKNKITKVAQRFQTGDCGIPPFPAKPIIPPPPPPTFPGHLIRPPCLPDQEAARYPPDCNSLVGYYCPPKRQMYLNPPFSENIDFIPSGQSDCWWAKPKFCDWTVLEKEDELPLRV</sequence>
<gene>
    <name evidence="1" type="ORF">g.50818</name>
</gene>
<name>A0A1B6M7Z6_9HEMI</name>
<dbReference type="AlphaFoldDB" id="A0A1B6M7Z6"/>
<reference evidence="1" key="1">
    <citation type="submission" date="2015-11" db="EMBL/GenBank/DDBJ databases">
        <title>De novo transcriptome assembly of four potential Pierce s Disease insect vectors from Arizona vineyards.</title>
        <authorList>
            <person name="Tassone E.E."/>
        </authorList>
    </citation>
    <scope>NUCLEOTIDE SEQUENCE</scope>
</reference>
<protein>
    <submittedName>
        <fullName evidence="1">Uncharacterized protein</fullName>
    </submittedName>
</protein>
<organism evidence="1">
    <name type="scientific">Graphocephala atropunctata</name>
    <dbReference type="NCBI Taxonomy" id="36148"/>
    <lineage>
        <taxon>Eukaryota</taxon>
        <taxon>Metazoa</taxon>
        <taxon>Ecdysozoa</taxon>
        <taxon>Arthropoda</taxon>
        <taxon>Hexapoda</taxon>
        <taxon>Insecta</taxon>
        <taxon>Pterygota</taxon>
        <taxon>Neoptera</taxon>
        <taxon>Paraneoptera</taxon>
        <taxon>Hemiptera</taxon>
        <taxon>Auchenorrhyncha</taxon>
        <taxon>Membracoidea</taxon>
        <taxon>Cicadellidae</taxon>
        <taxon>Cicadellinae</taxon>
        <taxon>Cicadellini</taxon>
        <taxon>Graphocephala</taxon>
    </lineage>
</organism>
<evidence type="ECO:0000313" key="1">
    <source>
        <dbReference type="EMBL" id="JAT32049.1"/>
    </source>
</evidence>
<proteinExistence type="predicted"/>